<dbReference type="EMBL" id="JANBUW010000301">
    <property type="protein sequence ID" value="KAJ2847517.1"/>
    <property type="molecule type" value="Genomic_DNA"/>
</dbReference>
<evidence type="ECO:0000256" key="3">
    <source>
        <dbReference type="ARBA" id="ARBA00022723"/>
    </source>
</evidence>
<dbReference type="OrthoDB" id="534666at2759"/>
<comment type="caution">
    <text evidence="9">The sequence shown here is derived from an EMBL/GenBank/DDBJ whole genome shotgun (WGS) entry which is preliminary data.</text>
</comment>
<comment type="cofactor">
    <cofactor evidence="7">
        <name>Zn(2+)</name>
        <dbReference type="ChEBI" id="CHEBI:29105"/>
    </cofactor>
    <text evidence="7">Binds 1 zinc ion.</text>
</comment>
<sequence>MSTISSNSLSGTVPNFKLSPEDIVSNAKACVSKKNAVLAAVAQEACPTFETVFIPIYEADNTCKHFQWISNLLADAGATEDIRDAATAASKLFMEQNSQESVNKDVYKNIHAVYENRQKIESLSLEDQRLVEKVNFEYQCSGIALDNEKREHLLSLKNELHNLSLEFSKNCSDQVGKFSATREELDGFPEDCFEDLEAAEENGTIRYVLTTDDPIYFPVMQFVTIESTRMKMYMTDNNRCPENIDILQKIIKLRHDMAQLLGYPNYSEFILKITMAKGPEAVNSMLDDLCAKLAEPDENVWHSTVDAYEVQDSRDSTYLGKFYTDLYSRDGKSNGAACYGIKPGFMHRDGTFEHSIAALVGNLAIPTTNSPELISHDDVVTIMHELGHVFHRLLSKCKWAKFQGTSVERDFVEAPSQMLENWAWNKGVLSKISRHYKTGEPLPDKDIDKLIASRDIFASTSTLSQLVYAKFDMCIHSTDDGYVDVVELYRALQSRISMSNVGGRRFIPAATFTHLVEGYDSRYYAYLWSEVFSADMFYSRFLQDGLDNPQTGMDYRNEILLPGGSRDAM</sequence>
<dbReference type="InterPro" id="IPR001567">
    <property type="entry name" value="Pept_M3A_M3B_dom"/>
</dbReference>
<dbReference type="Gene3D" id="1.10.1370.10">
    <property type="entry name" value="Neurolysin, domain 3"/>
    <property type="match status" value="2"/>
</dbReference>
<keyword evidence="4 7" id="KW-0378">Hydrolase</keyword>
<keyword evidence="10" id="KW-1185">Reference proteome</keyword>
<keyword evidence="3 7" id="KW-0479">Metal-binding</keyword>
<evidence type="ECO:0000313" key="9">
    <source>
        <dbReference type="EMBL" id="KAJ2847517.1"/>
    </source>
</evidence>
<dbReference type="Proteomes" id="UP001139887">
    <property type="component" value="Unassembled WGS sequence"/>
</dbReference>
<dbReference type="Gene3D" id="1.20.1050.40">
    <property type="entry name" value="Endopeptidase. Chain P, domain 1"/>
    <property type="match status" value="1"/>
</dbReference>
<comment type="similarity">
    <text evidence="1 7">Belongs to the peptidase M3 family.</text>
</comment>
<feature type="domain" description="Peptidase M3A/M3B catalytic" evidence="8">
    <location>
        <begin position="296"/>
        <end position="569"/>
    </location>
</feature>
<evidence type="ECO:0000256" key="2">
    <source>
        <dbReference type="ARBA" id="ARBA00022670"/>
    </source>
</evidence>
<accession>A0A9W8I4H1</accession>
<dbReference type="InterPro" id="IPR024077">
    <property type="entry name" value="Neurolysin/TOP_dom2"/>
</dbReference>
<evidence type="ECO:0000256" key="1">
    <source>
        <dbReference type="ARBA" id="ARBA00006040"/>
    </source>
</evidence>
<dbReference type="InterPro" id="IPR024080">
    <property type="entry name" value="Neurolysin/TOP_N"/>
</dbReference>
<dbReference type="PANTHER" id="PTHR11804:SF84">
    <property type="entry name" value="SACCHAROLYSIN"/>
    <property type="match status" value="1"/>
</dbReference>
<keyword evidence="5 7" id="KW-0862">Zinc</keyword>
<proteinExistence type="inferred from homology"/>
<dbReference type="GO" id="GO:0046872">
    <property type="term" value="F:metal ion binding"/>
    <property type="evidence" value="ECO:0007669"/>
    <property type="project" value="UniProtKB-UniRule"/>
</dbReference>
<keyword evidence="6 7" id="KW-0482">Metalloprotease</keyword>
<dbReference type="GO" id="GO:0004222">
    <property type="term" value="F:metalloendopeptidase activity"/>
    <property type="evidence" value="ECO:0007669"/>
    <property type="project" value="UniProtKB-EC"/>
</dbReference>
<feature type="domain" description="Peptidase M3A/M3B catalytic" evidence="8">
    <location>
        <begin position="224"/>
        <end position="294"/>
    </location>
</feature>
<dbReference type="AlphaFoldDB" id="A0A9W8I4H1"/>
<dbReference type="InterPro" id="IPR045090">
    <property type="entry name" value="Pept_M3A_M3B"/>
</dbReference>
<dbReference type="GO" id="GO:0006508">
    <property type="term" value="P:proteolysis"/>
    <property type="evidence" value="ECO:0007669"/>
    <property type="project" value="UniProtKB-KW"/>
</dbReference>
<protein>
    <submittedName>
        <fullName evidence="9">Metalloendopeptidase</fullName>
        <ecNumber evidence="9">3.4.24.37</ecNumber>
    </submittedName>
</protein>
<dbReference type="GO" id="GO:0006518">
    <property type="term" value="P:peptide metabolic process"/>
    <property type="evidence" value="ECO:0007669"/>
    <property type="project" value="TreeGrafter"/>
</dbReference>
<dbReference type="SUPFAM" id="SSF55486">
    <property type="entry name" value="Metalloproteases ('zincins'), catalytic domain"/>
    <property type="match status" value="1"/>
</dbReference>
<dbReference type="CDD" id="cd06455">
    <property type="entry name" value="M3A_TOP"/>
    <property type="match status" value="1"/>
</dbReference>
<reference evidence="9" key="1">
    <citation type="submission" date="2022-07" db="EMBL/GenBank/DDBJ databases">
        <title>Phylogenomic reconstructions and comparative analyses of Kickxellomycotina fungi.</title>
        <authorList>
            <person name="Reynolds N.K."/>
            <person name="Stajich J.E."/>
            <person name="Barry K."/>
            <person name="Grigoriev I.V."/>
            <person name="Crous P."/>
            <person name="Smith M.E."/>
        </authorList>
    </citation>
    <scope>NUCLEOTIDE SEQUENCE</scope>
    <source>
        <strain evidence="9">NRRL 1566</strain>
    </source>
</reference>
<organism evidence="9 10">
    <name type="scientific">Coemansia brasiliensis</name>
    <dbReference type="NCBI Taxonomy" id="2650707"/>
    <lineage>
        <taxon>Eukaryota</taxon>
        <taxon>Fungi</taxon>
        <taxon>Fungi incertae sedis</taxon>
        <taxon>Zoopagomycota</taxon>
        <taxon>Kickxellomycotina</taxon>
        <taxon>Kickxellomycetes</taxon>
        <taxon>Kickxellales</taxon>
        <taxon>Kickxellaceae</taxon>
        <taxon>Coemansia</taxon>
    </lineage>
</organism>
<evidence type="ECO:0000256" key="7">
    <source>
        <dbReference type="RuleBase" id="RU003435"/>
    </source>
</evidence>
<evidence type="ECO:0000256" key="5">
    <source>
        <dbReference type="ARBA" id="ARBA00022833"/>
    </source>
</evidence>
<keyword evidence="2 7" id="KW-0645">Protease</keyword>
<evidence type="ECO:0000256" key="4">
    <source>
        <dbReference type="ARBA" id="ARBA00022801"/>
    </source>
</evidence>
<dbReference type="PANTHER" id="PTHR11804">
    <property type="entry name" value="PROTEASE M3 THIMET OLIGOPEPTIDASE-RELATED"/>
    <property type="match status" value="1"/>
</dbReference>
<feature type="non-terminal residue" evidence="9">
    <location>
        <position position="1"/>
    </location>
</feature>
<evidence type="ECO:0000256" key="6">
    <source>
        <dbReference type="ARBA" id="ARBA00023049"/>
    </source>
</evidence>
<evidence type="ECO:0000259" key="8">
    <source>
        <dbReference type="Pfam" id="PF01432"/>
    </source>
</evidence>
<name>A0A9W8I4H1_9FUNG</name>
<dbReference type="EC" id="3.4.24.37" evidence="9"/>
<evidence type="ECO:0000313" key="10">
    <source>
        <dbReference type="Proteomes" id="UP001139887"/>
    </source>
</evidence>
<gene>
    <name evidence="9" type="primary">PRD1_6</name>
    <name evidence="9" type="ORF">IWW36_003818</name>
</gene>
<dbReference type="Pfam" id="PF01432">
    <property type="entry name" value="Peptidase_M3"/>
    <property type="match status" value="2"/>
</dbReference>